<name>G8XFQ9_STREN</name>
<dbReference type="InterPro" id="IPR036291">
    <property type="entry name" value="NAD(P)-bd_dom_sf"/>
</dbReference>
<feature type="compositionally biased region" description="Basic and acidic residues" evidence="1">
    <location>
        <begin position="312"/>
        <end position="327"/>
    </location>
</feature>
<evidence type="ECO:0000313" key="4">
    <source>
        <dbReference type="Proteomes" id="UP000007842"/>
    </source>
</evidence>
<protein>
    <recommendedName>
        <fullName evidence="2">Thioester reductase (TE) domain-containing protein</fullName>
    </recommendedName>
</protein>
<dbReference type="Pfam" id="PF07993">
    <property type="entry name" value="NAD_binding_4"/>
    <property type="match status" value="1"/>
</dbReference>
<dbReference type="HOGENOM" id="CLU_438640_0_0_11"/>
<proteinExistence type="predicted"/>
<geneLocation type="plasmid" evidence="3 4">
    <name>pSCATT</name>
</geneLocation>
<keyword evidence="3" id="KW-0614">Plasmid</keyword>
<organism evidence="3 4">
    <name type="scientific">Streptantibioticus cattleyicolor (strain ATCC 35852 / DSM 46488 / JCM 4925 / NBRC 14057 / NRRL 8057)</name>
    <name type="common">Streptomyces cattleya</name>
    <dbReference type="NCBI Taxonomy" id="1003195"/>
    <lineage>
        <taxon>Bacteria</taxon>
        <taxon>Bacillati</taxon>
        <taxon>Actinomycetota</taxon>
        <taxon>Actinomycetes</taxon>
        <taxon>Kitasatosporales</taxon>
        <taxon>Streptomycetaceae</taxon>
        <taxon>Streptantibioticus</taxon>
    </lineage>
</organism>
<dbReference type="Gene3D" id="3.40.50.720">
    <property type="entry name" value="NAD(P)-binding Rossmann-like Domain"/>
    <property type="match status" value="1"/>
</dbReference>
<evidence type="ECO:0000256" key="1">
    <source>
        <dbReference type="SAM" id="MobiDB-lite"/>
    </source>
</evidence>
<evidence type="ECO:0000313" key="3">
    <source>
        <dbReference type="EMBL" id="AEW99520.1"/>
    </source>
</evidence>
<feature type="domain" description="Thioester reductase (TE)" evidence="2">
    <location>
        <begin position="4"/>
        <end position="201"/>
    </location>
</feature>
<feature type="compositionally biased region" description="Basic residues" evidence="1">
    <location>
        <begin position="270"/>
        <end position="311"/>
    </location>
</feature>
<feature type="compositionally biased region" description="Basic residues" evidence="1">
    <location>
        <begin position="346"/>
        <end position="362"/>
    </location>
</feature>
<evidence type="ECO:0000259" key="2">
    <source>
        <dbReference type="Pfam" id="PF07993"/>
    </source>
</evidence>
<dbReference type="Pfam" id="PF19741">
    <property type="entry name" value="DUF6230"/>
    <property type="match status" value="1"/>
</dbReference>
<accession>G8XFQ9</accession>
<dbReference type="PATRIC" id="fig|1003195.29.peg.7125"/>
<feature type="region of interest" description="Disordered" evidence="1">
    <location>
        <begin position="242"/>
        <end position="433"/>
    </location>
</feature>
<keyword evidence="4" id="KW-1185">Reference proteome</keyword>
<dbReference type="AlphaFoldDB" id="G8XFQ9"/>
<gene>
    <name evidence="3" type="ordered locus">SCATT_p13270</name>
</gene>
<dbReference type="KEGG" id="scy:SCATT_p13270"/>
<feature type="compositionally biased region" description="Low complexity" evidence="1">
    <location>
        <begin position="363"/>
        <end position="374"/>
    </location>
</feature>
<feature type="compositionally biased region" description="Gly residues" evidence="1">
    <location>
        <begin position="242"/>
        <end position="254"/>
    </location>
</feature>
<dbReference type="InterPro" id="IPR013120">
    <property type="entry name" value="FAR_NAD-bd"/>
</dbReference>
<dbReference type="InterPro" id="IPR046198">
    <property type="entry name" value="DUF6230"/>
</dbReference>
<dbReference type="SUPFAM" id="SSF51735">
    <property type="entry name" value="NAD(P)-binding Rossmann-fold domains"/>
    <property type="match status" value="1"/>
</dbReference>
<dbReference type="Proteomes" id="UP000007842">
    <property type="component" value="Plasmid pSCATT"/>
</dbReference>
<dbReference type="PANTHER" id="PTHR43000">
    <property type="entry name" value="DTDP-D-GLUCOSE 4,6-DEHYDRATASE-RELATED"/>
    <property type="match status" value="1"/>
</dbReference>
<dbReference type="EMBL" id="CP003229">
    <property type="protein sequence ID" value="AEW99520.1"/>
    <property type="molecule type" value="Genomic_DNA"/>
</dbReference>
<feature type="compositionally biased region" description="Low complexity" evidence="1">
    <location>
        <begin position="412"/>
        <end position="425"/>
    </location>
</feature>
<sequence>MLFTGATGFLGCRILRELLADGGDEVITVLGHDTPRKLRRRVESALTWLGLPEGGARSLGRLRYLRADLTEPDLGLGPRLRARVTEGVTTVWHCAARLALDGDPTDVYKTNVLGTRRVLELADEAPGARLLHISTVYVAGRRATGHVREDELSEAEGFQTYYEESKYTAERLVHAWAHRTGRPATILRPSLLVTDRPIPEGMPDQPLGVLARLVADGVRVMATEDEALAELLDDPQATAHGGGLVFRVQGGSGGHRQHGPGRVRGTGRGTGRRRPRRWHRGPHRAPHASAQHQRRRHRTGPGRALSRGHRHHDADRPGPHPVRDPARHLRHPPAQPERAPAYLRPHQPRPCRGRPPRPRPGRQRLPGPGARQRPAPGPRPDPDDRTGRHRGRRPGTEPRHPRPPGAPPMTSRTATPTAGTGRTGPHPSTPARTNWRRFAMVAPVTLALAAGTVWASTAVGAPVSFAVSGSTFQVAADHLTGTGAVQFAAFAQDNSGKQRPVAVAGVNHARIYRMCQSSVARTPFGSVTLRIRSVGDNPVEADHLVIDLDRLEGRWRFGQVVMGRDAGRLDAVEGVHGLPGAYGQQAGTLEIDRMRLHAWSIAAGTFSLKNAGMSIEPGDHPCL</sequence>
<reference evidence="4" key="1">
    <citation type="submission" date="2011-12" db="EMBL/GenBank/DDBJ databases">
        <title>Complete genome sequence of Streptomyces cattleya strain DSM 46488.</title>
        <authorList>
            <person name="Ou H.-Y."/>
            <person name="Li P."/>
            <person name="Zhao C."/>
            <person name="O'Hagan D."/>
            <person name="Deng Z."/>
        </authorList>
    </citation>
    <scope>NUCLEOTIDE SEQUENCE [LARGE SCALE GENOMIC DNA]</scope>
    <source>
        <strain evidence="4">ATCC 35852 / DSM 46488 / JCM 4925 / NBRC 14057 / NRRL 8057</strain>
        <plasmid evidence="4">Plasmid pSCATT</plasmid>
    </source>
</reference>